<sequence length="171" mass="18904">MGWFFNTWSDIVRVLVLGIAGYIALIFLLRVSGKRTLSKLNAFDFVITVALGSTFGSFILSKDVSLSEGLTGLAVLIWLQHMISWLTVRSDFIKGVVRGEPTLVYYNGEYLKDAMKRSRVVESEIEQSVRNEGHANLEDVGAVILETDGSFSIIGRSEIEGKELNITGLKA</sequence>
<evidence type="ECO:0000259" key="9">
    <source>
        <dbReference type="Pfam" id="PF20730"/>
    </source>
</evidence>
<evidence type="ECO:0000256" key="1">
    <source>
        <dbReference type="ARBA" id="ARBA00004651"/>
    </source>
</evidence>
<keyword evidence="4 7" id="KW-0812">Transmembrane</keyword>
<evidence type="ECO:0000256" key="7">
    <source>
        <dbReference type="SAM" id="Phobius"/>
    </source>
</evidence>
<dbReference type="InterPro" id="IPR023090">
    <property type="entry name" value="UPF0702_alpha/beta_dom_sf"/>
</dbReference>
<evidence type="ECO:0000313" key="10">
    <source>
        <dbReference type="EMBL" id="AKB40390.1"/>
    </source>
</evidence>
<proteinExistence type="inferred from homology"/>
<evidence type="ECO:0000313" key="11">
    <source>
        <dbReference type="Proteomes" id="UP000033058"/>
    </source>
</evidence>
<evidence type="ECO:0000256" key="2">
    <source>
        <dbReference type="ARBA" id="ARBA00006448"/>
    </source>
</evidence>
<dbReference type="Pfam" id="PF20730">
    <property type="entry name" value="YetF_N"/>
    <property type="match status" value="1"/>
</dbReference>
<name>A0A0E3PY46_METMZ</name>
<dbReference type="GO" id="GO:0005886">
    <property type="term" value="C:plasma membrane"/>
    <property type="evidence" value="ECO:0007669"/>
    <property type="project" value="UniProtKB-SubCell"/>
</dbReference>
<comment type="similarity">
    <text evidence="2">Belongs to the UPF0702 family.</text>
</comment>
<dbReference type="PANTHER" id="PTHR34582:SF6">
    <property type="entry name" value="UPF0702 TRANSMEMBRANE PROTEIN YCAP"/>
    <property type="match status" value="1"/>
</dbReference>
<evidence type="ECO:0000256" key="4">
    <source>
        <dbReference type="ARBA" id="ARBA00022692"/>
    </source>
</evidence>
<feature type="domain" description="YetF C-terminal" evidence="8">
    <location>
        <begin position="89"/>
        <end position="158"/>
    </location>
</feature>
<dbReference type="AlphaFoldDB" id="A0A0E3PY46"/>
<feature type="domain" description="YetF-like N-terminal transmembrane" evidence="9">
    <location>
        <begin position="19"/>
        <end position="85"/>
    </location>
</feature>
<dbReference type="Pfam" id="PF04239">
    <property type="entry name" value="DUF421"/>
    <property type="match status" value="1"/>
</dbReference>
<gene>
    <name evidence="10" type="ORF">MSMAW_1399</name>
</gene>
<evidence type="ECO:0000259" key="8">
    <source>
        <dbReference type="Pfam" id="PF04239"/>
    </source>
</evidence>
<evidence type="ECO:0000256" key="5">
    <source>
        <dbReference type="ARBA" id="ARBA00022989"/>
    </source>
</evidence>
<keyword evidence="5 7" id="KW-1133">Transmembrane helix</keyword>
<evidence type="ECO:0000256" key="3">
    <source>
        <dbReference type="ARBA" id="ARBA00022475"/>
    </source>
</evidence>
<dbReference type="Gene3D" id="3.30.240.20">
    <property type="entry name" value="bsu07140 like domains"/>
    <property type="match status" value="1"/>
</dbReference>
<feature type="transmembrane region" description="Helical" evidence="7">
    <location>
        <begin position="41"/>
        <end position="60"/>
    </location>
</feature>
<dbReference type="RefSeq" id="WP_048037718.1">
    <property type="nucleotide sequence ID" value="NZ_CP009509.1"/>
</dbReference>
<protein>
    <recommendedName>
        <fullName evidence="12">Membrane protein yetF</fullName>
    </recommendedName>
</protein>
<dbReference type="EMBL" id="CP009509">
    <property type="protein sequence ID" value="AKB40390.1"/>
    <property type="molecule type" value="Genomic_DNA"/>
</dbReference>
<evidence type="ECO:0008006" key="12">
    <source>
        <dbReference type="Google" id="ProtNLM"/>
    </source>
</evidence>
<keyword evidence="6 7" id="KW-0472">Membrane</keyword>
<dbReference type="InterPro" id="IPR007353">
    <property type="entry name" value="DUF421"/>
</dbReference>
<dbReference type="Proteomes" id="UP000033058">
    <property type="component" value="Chromosome"/>
</dbReference>
<evidence type="ECO:0000256" key="6">
    <source>
        <dbReference type="ARBA" id="ARBA00023136"/>
    </source>
</evidence>
<dbReference type="GeneID" id="24851092"/>
<dbReference type="InterPro" id="IPR048454">
    <property type="entry name" value="YetF_N"/>
</dbReference>
<feature type="transmembrane region" description="Helical" evidence="7">
    <location>
        <begin position="12"/>
        <end position="29"/>
    </location>
</feature>
<feature type="transmembrane region" description="Helical" evidence="7">
    <location>
        <begin position="66"/>
        <end position="88"/>
    </location>
</feature>
<dbReference type="HOGENOM" id="CLU_077149_3_3_2"/>
<accession>A0A0E3PY46</accession>
<dbReference type="PATRIC" id="fig|1434117.4.peg.1777"/>
<reference evidence="10 11" key="1">
    <citation type="submission" date="2014-07" db="EMBL/GenBank/DDBJ databases">
        <title>Methanogenic archaea and the global carbon cycle.</title>
        <authorList>
            <person name="Henriksen J.R."/>
            <person name="Luke J."/>
            <person name="Reinhart S."/>
            <person name="Benedict M.N."/>
            <person name="Youngblut N.D."/>
            <person name="Metcalf M.E."/>
            <person name="Whitaker R.J."/>
            <person name="Metcalf W.W."/>
        </authorList>
    </citation>
    <scope>NUCLEOTIDE SEQUENCE [LARGE SCALE GENOMIC DNA]</scope>
    <source>
        <strain evidence="10 11">WWM610</strain>
    </source>
</reference>
<comment type="subcellular location">
    <subcellularLocation>
        <location evidence="1">Cell membrane</location>
        <topology evidence="1">Multi-pass membrane protein</topology>
    </subcellularLocation>
</comment>
<organism evidence="10 11">
    <name type="scientific">Methanosarcina mazei WWM610</name>
    <dbReference type="NCBI Taxonomy" id="1434117"/>
    <lineage>
        <taxon>Archaea</taxon>
        <taxon>Methanobacteriati</taxon>
        <taxon>Methanobacteriota</taxon>
        <taxon>Stenosarchaea group</taxon>
        <taxon>Methanomicrobia</taxon>
        <taxon>Methanosarcinales</taxon>
        <taxon>Methanosarcinaceae</taxon>
        <taxon>Methanosarcina</taxon>
    </lineage>
</organism>
<dbReference type="PANTHER" id="PTHR34582">
    <property type="entry name" value="UPF0702 TRANSMEMBRANE PROTEIN YCAP"/>
    <property type="match status" value="1"/>
</dbReference>
<keyword evidence="3" id="KW-1003">Cell membrane</keyword>